<feature type="domain" description="Methyltransferase" evidence="2">
    <location>
        <begin position="67"/>
        <end position="166"/>
    </location>
</feature>
<feature type="compositionally biased region" description="Low complexity" evidence="1">
    <location>
        <begin position="193"/>
        <end position="202"/>
    </location>
</feature>
<protein>
    <recommendedName>
        <fullName evidence="2">Methyltransferase domain-containing protein</fullName>
    </recommendedName>
</protein>
<dbReference type="PANTHER" id="PTHR43591">
    <property type="entry name" value="METHYLTRANSFERASE"/>
    <property type="match status" value="1"/>
</dbReference>
<dbReference type="InterPro" id="IPR029063">
    <property type="entry name" value="SAM-dependent_MTases_sf"/>
</dbReference>
<feature type="compositionally biased region" description="Low complexity" evidence="1">
    <location>
        <begin position="214"/>
        <end position="234"/>
    </location>
</feature>
<accession>A0A1C7M5J0</accession>
<proteinExistence type="predicted"/>
<name>A0A1C7M5J0_GRIFR</name>
<dbReference type="EMBL" id="LUGG01000009">
    <property type="protein sequence ID" value="OBZ72082.1"/>
    <property type="molecule type" value="Genomic_DNA"/>
</dbReference>
<dbReference type="InterPro" id="IPR041698">
    <property type="entry name" value="Methyltransf_25"/>
</dbReference>
<comment type="caution">
    <text evidence="3">The sequence shown here is derived from an EMBL/GenBank/DDBJ whole genome shotgun (WGS) entry which is preliminary data.</text>
</comment>
<evidence type="ECO:0000313" key="4">
    <source>
        <dbReference type="Proteomes" id="UP000092993"/>
    </source>
</evidence>
<sequence>MAERGISRDVQEELLQGRARNRRDGEVPYPLRSSKELLMYDDWNNLFLNSLCRSITMHQFDKPPSMVLDLGCGGGLWVIEAAKQWPVSTIVGFDILDNQPNLRLHELELSDVAKRVSWVHGNLLEPLPFPSERFDFIRICCIGLGVPEDEWQFVLEEASRVMAPGGIIEIIEEDLIFPSGPRNGARTHRHLPSTSTVTSSQSSDHRVQSGRPPSKSITSTTSGASGSVTDTTSTEPPSLRSSFEIAQKLNPQDHTKLQMAWEEMLHHRFLSPRLLSVLPLYLSSTFRNIQTHPTLHILLPCNSHADNGIHKFDAEFADVSSLILDLSHSSRLSSDSSRRETSSMRSGQSATTTIAAWGSIHLARAVHMVQACKESIWTEYKALDELDRAQRSRKESDIREEFEAAWTNWESDMKDRMAMRGRLRDSLAWTEPQSSEPPDWRVWRERVGEVEVADTDSYYGPAQVCRSLRGFVCWKQTSTAGMVLHKYDGCHRLTLRTTLEVFLYSMERRGENSELL</sequence>
<evidence type="ECO:0000259" key="2">
    <source>
        <dbReference type="Pfam" id="PF13649"/>
    </source>
</evidence>
<dbReference type="STRING" id="5627.A0A1C7M5J0"/>
<dbReference type="CDD" id="cd02440">
    <property type="entry name" value="AdoMet_MTases"/>
    <property type="match status" value="1"/>
</dbReference>
<dbReference type="SUPFAM" id="SSF53335">
    <property type="entry name" value="S-adenosyl-L-methionine-dependent methyltransferases"/>
    <property type="match status" value="1"/>
</dbReference>
<feature type="region of interest" description="Disordered" evidence="1">
    <location>
        <begin position="179"/>
        <end position="239"/>
    </location>
</feature>
<dbReference type="Gene3D" id="3.40.50.150">
    <property type="entry name" value="Vaccinia Virus protein VP39"/>
    <property type="match status" value="1"/>
</dbReference>
<reference evidence="3 4" key="1">
    <citation type="submission" date="2016-03" db="EMBL/GenBank/DDBJ databases">
        <title>Whole genome sequencing of Grifola frondosa 9006-11.</title>
        <authorList>
            <person name="Min B."/>
            <person name="Park H."/>
            <person name="Kim J.-G."/>
            <person name="Cho H."/>
            <person name="Oh Y.-L."/>
            <person name="Kong W.-S."/>
            <person name="Choi I.-G."/>
        </authorList>
    </citation>
    <scope>NUCLEOTIDE SEQUENCE [LARGE SCALE GENOMIC DNA]</scope>
    <source>
        <strain evidence="3 4">9006-11</strain>
    </source>
</reference>
<dbReference type="OrthoDB" id="2013972at2759"/>
<dbReference type="GO" id="GO:0008168">
    <property type="term" value="F:methyltransferase activity"/>
    <property type="evidence" value="ECO:0007669"/>
    <property type="project" value="TreeGrafter"/>
</dbReference>
<evidence type="ECO:0000313" key="3">
    <source>
        <dbReference type="EMBL" id="OBZ72082.1"/>
    </source>
</evidence>
<evidence type="ECO:0000256" key="1">
    <source>
        <dbReference type="SAM" id="MobiDB-lite"/>
    </source>
</evidence>
<dbReference type="OMA" id="FDLVRIC"/>
<dbReference type="AlphaFoldDB" id="A0A1C7M5J0"/>
<dbReference type="Proteomes" id="UP000092993">
    <property type="component" value="Unassembled WGS sequence"/>
</dbReference>
<keyword evidence="4" id="KW-1185">Reference proteome</keyword>
<dbReference type="PANTHER" id="PTHR43591:SF24">
    <property type="entry name" value="2-METHOXY-6-POLYPRENYL-1,4-BENZOQUINOL METHYLASE, MITOCHONDRIAL"/>
    <property type="match status" value="1"/>
</dbReference>
<gene>
    <name evidence="3" type="ORF">A0H81_07597</name>
</gene>
<dbReference type="Pfam" id="PF13649">
    <property type="entry name" value="Methyltransf_25"/>
    <property type="match status" value="1"/>
</dbReference>
<organism evidence="3 4">
    <name type="scientific">Grifola frondosa</name>
    <name type="common">Maitake</name>
    <name type="synonym">Polyporus frondosus</name>
    <dbReference type="NCBI Taxonomy" id="5627"/>
    <lineage>
        <taxon>Eukaryota</taxon>
        <taxon>Fungi</taxon>
        <taxon>Dikarya</taxon>
        <taxon>Basidiomycota</taxon>
        <taxon>Agaricomycotina</taxon>
        <taxon>Agaricomycetes</taxon>
        <taxon>Polyporales</taxon>
        <taxon>Grifolaceae</taxon>
        <taxon>Grifola</taxon>
    </lineage>
</organism>